<evidence type="ECO:0000313" key="2">
    <source>
        <dbReference type="EMBL" id="MBB4137747.1"/>
    </source>
</evidence>
<organism evidence="2 3">
    <name type="scientific">Gordonia humi</name>
    <dbReference type="NCBI Taxonomy" id="686429"/>
    <lineage>
        <taxon>Bacteria</taxon>
        <taxon>Bacillati</taxon>
        <taxon>Actinomycetota</taxon>
        <taxon>Actinomycetes</taxon>
        <taxon>Mycobacteriales</taxon>
        <taxon>Gordoniaceae</taxon>
        <taxon>Gordonia</taxon>
    </lineage>
</organism>
<dbReference type="Pfam" id="PF00903">
    <property type="entry name" value="Glyoxalase"/>
    <property type="match status" value="1"/>
</dbReference>
<gene>
    <name evidence="2" type="ORF">BKA16_004299</name>
</gene>
<name>A0A840FE77_9ACTN</name>
<dbReference type="AlphaFoldDB" id="A0A840FE77"/>
<dbReference type="InterPro" id="IPR004360">
    <property type="entry name" value="Glyas_Fos-R_dOase_dom"/>
</dbReference>
<dbReference type="PROSITE" id="PS51819">
    <property type="entry name" value="VOC"/>
    <property type="match status" value="1"/>
</dbReference>
<keyword evidence="3" id="KW-1185">Reference proteome</keyword>
<dbReference type="Proteomes" id="UP000551501">
    <property type="component" value="Unassembled WGS sequence"/>
</dbReference>
<dbReference type="InterPro" id="IPR029068">
    <property type="entry name" value="Glyas_Bleomycin-R_OHBP_Dase"/>
</dbReference>
<reference evidence="2 3" key="1">
    <citation type="submission" date="2020-08" db="EMBL/GenBank/DDBJ databases">
        <title>Sequencing the genomes of 1000 actinobacteria strains.</title>
        <authorList>
            <person name="Klenk H.-P."/>
        </authorList>
    </citation>
    <scope>NUCLEOTIDE SEQUENCE [LARGE SCALE GENOMIC DNA]</scope>
    <source>
        <strain evidence="2 3">DSM 45298</strain>
    </source>
</reference>
<dbReference type="RefSeq" id="WP_183372570.1">
    <property type="nucleotide sequence ID" value="NZ_BAABHL010000001.1"/>
</dbReference>
<protein>
    <submittedName>
        <fullName evidence="2">Catechol-2,3-dioxygenase</fullName>
    </submittedName>
</protein>
<sequence>MSAKPKFAHVVFQTAQPAEMSEWYCSVLDGHIVYQDDALCFITFDEEHHRVALLTPPIPLERKLPTTAAMHHVAYTFDHLDQLLERYEILRDKGVLPAVCIAHGVTTSLYYRDPDGHFVEMQIDNFAEPDQATEYMHGPEYAGDSVGPAFDPEAMLAARRAGASVDELTPRTWALQTDLPDPMSVLVGAN</sequence>
<dbReference type="InterPro" id="IPR037523">
    <property type="entry name" value="VOC_core"/>
</dbReference>
<comment type="caution">
    <text evidence="2">The sequence shown here is derived from an EMBL/GenBank/DDBJ whole genome shotgun (WGS) entry which is preliminary data.</text>
</comment>
<keyword evidence="2" id="KW-0223">Dioxygenase</keyword>
<dbReference type="SUPFAM" id="SSF54593">
    <property type="entry name" value="Glyoxalase/Bleomycin resistance protein/Dihydroxybiphenyl dioxygenase"/>
    <property type="match status" value="1"/>
</dbReference>
<keyword evidence="2" id="KW-0560">Oxidoreductase</keyword>
<evidence type="ECO:0000313" key="3">
    <source>
        <dbReference type="Proteomes" id="UP000551501"/>
    </source>
</evidence>
<dbReference type="Gene3D" id="3.10.180.10">
    <property type="entry name" value="2,3-Dihydroxybiphenyl 1,2-Dioxygenase, domain 1"/>
    <property type="match status" value="1"/>
</dbReference>
<feature type="domain" description="VOC" evidence="1">
    <location>
        <begin position="6"/>
        <end position="124"/>
    </location>
</feature>
<accession>A0A840FE77</accession>
<dbReference type="GO" id="GO:0051213">
    <property type="term" value="F:dioxygenase activity"/>
    <property type="evidence" value="ECO:0007669"/>
    <property type="project" value="UniProtKB-KW"/>
</dbReference>
<proteinExistence type="predicted"/>
<dbReference type="EMBL" id="JACIFP010000001">
    <property type="protein sequence ID" value="MBB4137747.1"/>
    <property type="molecule type" value="Genomic_DNA"/>
</dbReference>
<evidence type="ECO:0000259" key="1">
    <source>
        <dbReference type="PROSITE" id="PS51819"/>
    </source>
</evidence>